<feature type="transmembrane region" description="Helical" evidence="1">
    <location>
        <begin position="20"/>
        <end position="37"/>
    </location>
</feature>
<organism evidence="2 3">
    <name type="scientific">Thermoflavimicrobium daqui</name>
    <dbReference type="NCBI Taxonomy" id="2137476"/>
    <lineage>
        <taxon>Bacteria</taxon>
        <taxon>Bacillati</taxon>
        <taxon>Bacillota</taxon>
        <taxon>Bacilli</taxon>
        <taxon>Bacillales</taxon>
        <taxon>Thermoactinomycetaceae</taxon>
        <taxon>Thermoflavimicrobium</taxon>
    </lineage>
</organism>
<feature type="transmembrane region" description="Helical" evidence="1">
    <location>
        <begin position="165"/>
        <end position="187"/>
    </location>
</feature>
<reference evidence="2 3" key="1">
    <citation type="submission" date="2018-06" db="EMBL/GenBank/DDBJ databases">
        <title>Thermoflavimicrobium daqus sp. nov., a thermophilic microbe isolated from Moutai-flavour Daqu.</title>
        <authorList>
            <person name="Wang X."/>
            <person name="Zhou H."/>
        </authorList>
    </citation>
    <scope>NUCLEOTIDE SEQUENCE [LARGE SCALE GENOMIC DNA]</scope>
    <source>
        <strain evidence="2 3">FBKL4.011</strain>
    </source>
</reference>
<feature type="transmembrane region" description="Helical" evidence="1">
    <location>
        <begin position="207"/>
        <end position="226"/>
    </location>
</feature>
<protein>
    <recommendedName>
        <fullName evidence="4">ABC-2 transporter permease</fullName>
    </recommendedName>
</protein>
<keyword evidence="3" id="KW-1185">Reference proteome</keyword>
<evidence type="ECO:0000313" key="3">
    <source>
        <dbReference type="Proteomes" id="UP000251213"/>
    </source>
</evidence>
<evidence type="ECO:0000313" key="2">
    <source>
        <dbReference type="EMBL" id="RAL23247.1"/>
    </source>
</evidence>
<comment type="caution">
    <text evidence="2">The sequence shown here is derived from an EMBL/GenBank/DDBJ whole genome shotgun (WGS) entry which is preliminary data.</text>
</comment>
<dbReference type="EMBL" id="QJKK01000007">
    <property type="protein sequence ID" value="RAL23247.1"/>
    <property type="molecule type" value="Genomic_DNA"/>
</dbReference>
<keyword evidence="1" id="KW-0472">Membrane</keyword>
<reference evidence="2 3" key="2">
    <citation type="submission" date="2018-06" db="EMBL/GenBank/DDBJ databases">
        <authorList>
            <person name="Zhirakovskaya E."/>
        </authorList>
    </citation>
    <scope>NUCLEOTIDE SEQUENCE [LARGE SCALE GENOMIC DNA]</scope>
    <source>
        <strain evidence="2 3">FBKL4.011</strain>
    </source>
</reference>
<dbReference type="AlphaFoldDB" id="A0A364K333"/>
<dbReference type="Proteomes" id="UP000251213">
    <property type="component" value="Unassembled WGS sequence"/>
</dbReference>
<feature type="transmembrane region" description="Helical" evidence="1">
    <location>
        <begin position="138"/>
        <end position="156"/>
    </location>
</feature>
<evidence type="ECO:0008006" key="4">
    <source>
        <dbReference type="Google" id="ProtNLM"/>
    </source>
</evidence>
<name>A0A364K333_9BACL</name>
<proteinExistence type="predicted"/>
<feature type="transmembrane region" description="Helical" evidence="1">
    <location>
        <begin position="100"/>
        <end position="126"/>
    </location>
</feature>
<feature type="transmembrane region" description="Helical" evidence="1">
    <location>
        <begin position="43"/>
        <end position="63"/>
    </location>
</feature>
<accession>A0A364K333</accession>
<dbReference type="RefSeq" id="WP_113659554.1">
    <property type="nucleotide sequence ID" value="NZ_KZ845669.1"/>
</dbReference>
<keyword evidence="1" id="KW-0812">Transmembrane</keyword>
<keyword evidence="1" id="KW-1133">Transmembrane helix</keyword>
<sequence>MWRDMISLTKQSIRSSMHIFLINLLSVFICLPIMLLNTKDNNLLLEISRNYLFSYLLILPAMIKSEHFSFQSFYRDQIRQEITFLRSFPISTHSILISRLLHILIMALFIYCFIFMILFFSIPVLFKIEITAGETFSLILSFFGLFLFLLIPYLYIELIQPGHRYFWISGAYFLVIMVVFITIERVYHLPLILLLVKMVKSNGNLSSLLFFIVGLITSLVSAKGLIQKVAHGIR</sequence>
<evidence type="ECO:0000256" key="1">
    <source>
        <dbReference type="SAM" id="Phobius"/>
    </source>
</evidence>
<gene>
    <name evidence="2" type="ORF">DL897_12860</name>
</gene>